<dbReference type="GO" id="GO:0006281">
    <property type="term" value="P:DNA repair"/>
    <property type="evidence" value="ECO:0007669"/>
    <property type="project" value="InterPro"/>
</dbReference>
<keyword evidence="1" id="KW-0378">Hydrolase</keyword>
<organism evidence="2">
    <name type="scientific">viral metagenome</name>
    <dbReference type="NCBI Taxonomy" id="1070528"/>
    <lineage>
        <taxon>unclassified sequences</taxon>
        <taxon>metagenomes</taxon>
        <taxon>organismal metagenomes</taxon>
    </lineage>
</organism>
<dbReference type="GO" id="GO:0000287">
    <property type="term" value="F:magnesium ion binding"/>
    <property type="evidence" value="ECO:0007669"/>
    <property type="project" value="InterPro"/>
</dbReference>
<dbReference type="InterPro" id="IPR036397">
    <property type="entry name" value="RNaseH_sf"/>
</dbReference>
<dbReference type="EMBL" id="MN740117">
    <property type="protein sequence ID" value="QHT88458.1"/>
    <property type="molecule type" value="Genomic_DNA"/>
</dbReference>
<dbReference type="AlphaFoldDB" id="A0A6C0I623"/>
<name>A0A6C0I623_9ZZZZ</name>
<protein>
    <recommendedName>
        <fullName evidence="3">Mitochondrial resolvase Ydc2 catalytic domain-containing protein</fullName>
    </recommendedName>
</protein>
<dbReference type="GO" id="GO:0016788">
    <property type="term" value="F:hydrolase activity, acting on ester bonds"/>
    <property type="evidence" value="ECO:0007669"/>
    <property type="project" value="InterPro"/>
</dbReference>
<evidence type="ECO:0000256" key="1">
    <source>
        <dbReference type="ARBA" id="ARBA00022801"/>
    </source>
</evidence>
<reference evidence="2" key="1">
    <citation type="journal article" date="2020" name="Nature">
        <title>Giant virus diversity and host interactions through global metagenomics.</title>
        <authorList>
            <person name="Schulz F."/>
            <person name="Roux S."/>
            <person name="Paez-Espino D."/>
            <person name="Jungbluth S."/>
            <person name="Walsh D.A."/>
            <person name="Denef V.J."/>
            <person name="McMahon K.D."/>
            <person name="Konstantinidis K.T."/>
            <person name="Eloe-Fadrosh E.A."/>
            <person name="Kyrpides N.C."/>
            <person name="Woyke T."/>
        </authorList>
    </citation>
    <scope>NUCLEOTIDE SEQUENCE</scope>
    <source>
        <strain evidence="2">GVMAG-M-3300023184-50</strain>
    </source>
</reference>
<evidence type="ECO:0000313" key="2">
    <source>
        <dbReference type="EMBL" id="QHT88458.1"/>
    </source>
</evidence>
<proteinExistence type="predicted"/>
<dbReference type="InterPro" id="IPR012337">
    <property type="entry name" value="RNaseH-like_sf"/>
</dbReference>
<dbReference type="Pfam" id="PF04848">
    <property type="entry name" value="Pox_A22"/>
    <property type="match status" value="1"/>
</dbReference>
<dbReference type="GO" id="GO:0006310">
    <property type="term" value="P:DNA recombination"/>
    <property type="evidence" value="ECO:0007669"/>
    <property type="project" value="InterPro"/>
</dbReference>
<dbReference type="SUPFAM" id="SSF53098">
    <property type="entry name" value="Ribonuclease H-like"/>
    <property type="match status" value="1"/>
</dbReference>
<evidence type="ECO:0008006" key="3">
    <source>
        <dbReference type="Google" id="ProtNLM"/>
    </source>
</evidence>
<dbReference type="InterPro" id="IPR006932">
    <property type="entry name" value="HJ-resolvase_A22"/>
</dbReference>
<dbReference type="Gene3D" id="3.30.420.10">
    <property type="entry name" value="Ribonuclease H-like superfamily/Ribonuclease H"/>
    <property type="match status" value="1"/>
</dbReference>
<sequence length="252" mass="28515">MKLVSFDVGLRNLAVCVLDGTTRSDVQIRHWDVIDVLGEKNGVERPRCFQCAKPAMWQQTAKYACTKHCPKVKTLTKTALTKKTNPELVELYKSLYTTEVPKLKKDLVNAVASKYNEIGWTKFSGGANIRHAPVLDLARDIAACLDTRAAWWKNTDLIVVENQKDRRMFAVQAMIHMYFAAKGFKVKGVSAIHKLNNILTLDSTATYKARKKTGILHCQQLMPSNQTAFFASHKKKDDLADSFLQGLWFLEH</sequence>
<accession>A0A6C0I623</accession>
<dbReference type="GO" id="GO:0000400">
    <property type="term" value="F:four-way junction DNA binding"/>
    <property type="evidence" value="ECO:0007669"/>
    <property type="project" value="InterPro"/>
</dbReference>